<sequence length="199" mass="22357">MTTSRSAGRTRLSSSDRREQILEAAQRLFAERAYEEVSTAELAAAAGTTRTNLHHHFGTKRALYLEVVRRFARLPAPPTDLPRASDVPTAVAETFDKWLDLVEHNRETYLSMIGASSMGRDPEVEEVLRAGMRVWEERLLAVLQAPSTDLNRAQIRAFQALLSTATDEWLRKGKLKRANVHDLLTRGLLALPVERPDLS</sequence>
<dbReference type="PANTHER" id="PTHR30055:SF146">
    <property type="entry name" value="HTH-TYPE TRANSCRIPTIONAL DUAL REGULATOR CECR"/>
    <property type="match status" value="1"/>
</dbReference>
<dbReference type="EMBL" id="BAOQ01000025">
    <property type="protein sequence ID" value="GAC84714.1"/>
    <property type="molecule type" value="Genomic_DNA"/>
</dbReference>
<comment type="caution">
    <text evidence="4">The sequence shown here is derived from an EMBL/GenBank/DDBJ whole genome shotgun (WGS) entry which is preliminary data.</text>
</comment>
<dbReference type="RefSeq" id="WP_006900942.1">
    <property type="nucleotide sequence ID" value="NZ_BAOQ01000025.1"/>
</dbReference>
<dbReference type="Pfam" id="PF00440">
    <property type="entry name" value="TetR_N"/>
    <property type="match status" value="1"/>
</dbReference>
<dbReference type="PRINTS" id="PR00455">
    <property type="entry name" value="HTHTETR"/>
</dbReference>
<feature type="domain" description="HTH tetR-type" evidence="3">
    <location>
        <begin position="15"/>
        <end position="75"/>
    </location>
</feature>
<evidence type="ECO:0000259" key="3">
    <source>
        <dbReference type="PROSITE" id="PS50977"/>
    </source>
</evidence>
<accession>A0ABQ0IMI1</accession>
<evidence type="ECO:0000313" key="4">
    <source>
        <dbReference type="EMBL" id="GAC84714.1"/>
    </source>
</evidence>
<dbReference type="InterPro" id="IPR001647">
    <property type="entry name" value="HTH_TetR"/>
</dbReference>
<organism evidence="4 5">
    <name type="scientific">Gordonia paraffinivorans NBRC 108238</name>
    <dbReference type="NCBI Taxonomy" id="1223543"/>
    <lineage>
        <taxon>Bacteria</taxon>
        <taxon>Bacillati</taxon>
        <taxon>Actinomycetota</taxon>
        <taxon>Actinomycetes</taxon>
        <taxon>Mycobacteriales</taxon>
        <taxon>Gordoniaceae</taxon>
        <taxon>Gordonia</taxon>
    </lineage>
</organism>
<proteinExistence type="predicted"/>
<reference evidence="4 5" key="1">
    <citation type="submission" date="2013-02" db="EMBL/GenBank/DDBJ databases">
        <title>Whole genome shotgun sequence of Gordonia paraffinivorans NBRC 108238.</title>
        <authorList>
            <person name="Isaki-Nakamura S."/>
            <person name="Hosoyama A."/>
            <person name="Tsuchikane K."/>
            <person name="Ando Y."/>
            <person name="Baba S."/>
            <person name="Ohji S."/>
            <person name="Hamada M."/>
            <person name="Tamura T."/>
            <person name="Yamazoe A."/>
            <person name="Yamazaki S."/>
            <person name="Fujita N."/>
        </authorList>
    </citation>
    <scope>NUCLEOTIDE SEQUENCE [LARGE SCALE GENOMIC DNA]</scope>
    <source>
        <strain evidence="4 5">NBRC 108238</strain>
    </source>
</reference>
<evidence type="ECO:0000256" key="2">
    <source>
        <dbReference type="PROSITE-ProRule" id="PRU00335"/>
    </source>
</evidence>
<evidence type="ECO:0000256" key="1">
    <source>
        <dbReference type="ARBA" id="ARBA00023125"/>
    </source>
</evidence>
<dbReference type="PANTHER" id="PTHR30055">
    <property type="entry name" value="HTH-TYPE TRANSCRIPTIONAL REGULATOR RUTR"/>
    <property type="match status" value="1"/>
</dbReference>
<keyword evidence="1 2" id="KW-0238">DNA-binding</keyword>
<feature type="DNA-binding region" description="H-T-H motif" evidence="2">
    <location>
        <begin position="38"/>
        <end position="57"/>
    </location>
</feature>
<gene>
    <name evidence="4" type="ORF">GP2_025_00330</name>
</gene>
<dbReference type="SUPFAM" id="SSF46689">
    <property type="entry name" value="Homeodomain-like"/>
    <property type="match status" value="1"/>
</dbReference>
<dbReference type="InterPro" id="IPR009057">
    <property type="entry name" value="Homeodomain-like_sf"/>
</dbReference>
<evidence type="ECO:0000313" key="5">
    <source>
        <dbReference type="Proteomes" id="UP000035021"/>
    </source>
</evidence>
<dbReference type="Gene3D" id="1.10.357.10">
    <property type="entry name" value="Tetracycline Repressor, domain 2"/>
    <property type="match status" value="1"/>
</dbReference>
<protein>
    <submittedName>
        <fullName evidence="4">TetR family transcriptional regulator</fullName>
    </submittedName>
</protein>
<dbReference type="Proteomes" id="UP000035021">
    <property type="component" value="Unassembled WGS sequence"/>
</dbReference>
<keyword evidence="5" id="KW-1185">Reference proteome</keyword>
<name>A0ABQ0IMI1_9ACTN</name>
<dbReference type="PROSITE" id="PS50977">
    <property type="entry name" value="HTH_TETR_2"/>
    <property type="match status" value="1"/>
</dbReference>
<dbReference type="InterPro" id="IPR050109">
    <property type="entry name" value="HTH-type_TetR-like_transc_reg"/>
</dbReference>